<evidence type="ECO:0000313" key="6">
    <source>
        <dbReference type="EMBL" id="AFU99837.1"/>
    </source>
</evidence>
<dbReference type="Pfam" id="PF00440">
    <property type="entry name" value="TetR_N"/>
    <property type="match status" value="1"/>
</dbReference>
<evidence type="ECO:0000259" key="5">
    <source>
        <dbReference type="PROSITE" id="PS50977"/>
    </source>
</evidence>
<dbReference type="SUPFAM" id="SSF48498">
    <property type="entry name" value="Tetracyclin repressor-like, C-terminal domain"/>
    <property type="match status" value="1"/>
</dbReference>
<keyword evidence="7" id="KW-1185">Reference proteome</keyword>
<dbReference type="PANTHER" id="PTHR47506">
    <property type="entry name" value="TRANSCRIPTIONAL REGULATORY PROTEIN"/>
    <property type="match status" value="1"/>
</dbReference>
<feature type="domain" description="HTH tetR-type" evidence="5">
    <location>
        <begin position="9"/>
        <end position="69"/>
    </location>
</feature>
<evidence type="ECO:0000313" key="7">
    <source>
        <dbReference type="Proteomes" id="UP000000466"/>
    </source>
</evidence>
<dbReference type="InterPro" id="IPR001647">
    <property type="entry name" value="HTH_TetR"/>
</dbReference>
<evidence type="ECO:0000256" key="4">
    <source>
        <dbReference type="PROSITE-ProRule" id="PRU00335"/>
    </source>
</evidence>
<evidence type="ECO:0000256" key="1">
    <source>
        <dbReference type="ARBA" id="ARBA00023015"/>
    </source>
</evidence>
<name>K4L0Z4_SIMAS</name>
<dbReference type="AlphaFoldDB" id="K4L0Z4"/>
<dbReference type="STRING" id="1117647.M5M_13473"/>
<proteinExistence type="predicted"/>
<accession>K4L0Z4</accession>
<dbReference type="Gene3D" id="1.10.357.10">
    <property type="entry name" value="Tetracycline Repressor, domain 2"/>
    <property type="match status" value="1"/>
</dbReference>
<keyword evidence="1" id="KW-0805">Transcription regulation</keyword>
<dbReference type="GO" id="GO:0003677">
    <property type="term" value="F:DNA binding"/>
    <property type="evidence" value="ECO:0007669"/>
    <property type="project" value="UniProtKB-UniRule"/>
</dbReference>
<dbReference type="PROSITE" id="PS50977">
    <property type="entry name" value="HTH_TETR_2"/>
    <property type="match status" value="1"/>
</dbReference>
<dbReference type="PRINTS" id="PR00455">
    <property type="entry name" value="HTHTETR"/>
</dbReference>
<gene>
    <name evidence="6" type="ordered locus">M5M_13473</name>
</gene>
<dbReference type="EMBL" id="CP003746">
    <property type="protein sequence ID" value="AFU99837.1"/>
    <property type="molecule type" value="Genomic_DNA"/>
</dbReference>
<dbReference type="SUPFAM" id="SSF46689">
    <property type="entry name" value="Homeodomain-like"/>
    <property type="match status" value="1"/>
</dbReference>
<keyword evidence="2 4" id="KW-0238">DNA-binding</keyword>
<dbReference type="RefSeq" id="WP_015047999.1">
    <property type="nucleotide sequence ID" value="NC_018868.3"/>
</dbReference>
<dbReference type="HOGENOM" id="CLU_069356_28_2_6"/>
<feature type="DNA-binding region" description="H-T-H motif" evidence="4">
    <location>
        <begin position="32"/>
        <end position="51"/>
    </location>
</feature>
<keyword evidence="3" id="KW-0804">Transcription</keyword>
<dbReference type="Proteomes" id="UP000000466">
    <property type="component" value="Chromosome"/>
</dbReference>
<sequence length="179" mass="19850">MGWSASHKQDTRNAILDAAAGLFTRYGYEQVGVNQVMEAAGLTRGAFYAHFKSKAALYAEAIPHAARRAQQALLDSLPERPDRQSMINGYLSETHRRGETLGCPLAFLTTDVSQRDPEVRAAYTHVFRGFIEQFSKTPEKRQAAIKASVLMIGGMAIARALDDEDLVKELFEVCRKVSD</sequence>
<dbReference type="InterPro" id="IPR036271">
    <property type="entry name" value="Tet_transcr_reg_TetR-rel_C_sf"/>
</dbReference>
<dbReference type="InterPro" id="IPR009057">
    <property type="entry name" value="Homeodomain-like_sf"/>
</dbReference>
<evidence type="ECO:0000256" key="2">
    <source>
        <dbReference type="ARBA" id="ARBA00023125"/>
    </source>
</evidence>
<dbReference type="eggNOG" id="COG1309">
    <property type="taxonomic scope" value="Bacteria"/>
</dbReference>
<evidence type="ECO:0000256" key="3">
    <source>
        <dbReference type="ARBA" id="ARBA00023163"/>
    </source>
</evidence>
<dbReference type="PANTHER" id="PTHR47506:SF7">
    <property type="entry name" value="TRANSCRIPTIONAL REGULATORY PROTEIN"/>
    <property type="match status" value="1"/>
</dbReference>
<protein>
    <submittedName>
        <fullName evidence="6">Transcriptional regulator</fullName>
    </submittedName>
</protein>
<organism evidence="6 7">
    <name type="scientific">Simiduia agarivorans (strain DSM 21679 / JCM 13881 / BCRC 17597 / SA1)</name>
    <dbReference type="NCBI Taxonomy" id="1117647"/>
    <lineage>
        <taxon>Bacteria</taxon>
        <taxon>Pseudomonadati</taxon>
        <taxon>Pseudomonadota</taxon>
        <taxon>Gammaproteobacteria</taxon>
        <taxon>Cellvibrionales</taxon>
        <taxon>Cellvibrionaceae</taxon>
        <taxon>Simiduia</taxon>
    </lineage>
</organism>
<dbReference type="Gene3D" id="1.10.10.60">
    <property type="entry name" value="Homeodomain-like"/>
    <property type="match status" value="1"/>
</dbReference>
<dbReference type="OrthoDB" id="9798857at2"/>
<reference evidence="6 7" key="1">
    <citation type="journal article" date="2013" name="Genome Announc.">
        <title>Complete genome sequence of Simiduia agarivorans SA1(T), a marine bacterium able to degrade a variety of polysaccharides.</title>
        <authorList>
            <person name="Lin S.Y."/>
            <person name="Shieh W.Y."/>
            <person name="Chen J.S."/>
            <person name="Tang S.L."/>
        </authorList>
    </citation>
    <scope>NUCLEOTIDE SEQUENCE [LARGE SCALE GENOMIC DNA]</scope>
    <source>
        <strain evidence="7">DSM 21679 / JCM 13881 / BCRC 17597 / SA1</strain>
    </source>
</reference>
<dbReference type="KEGG" id="saga:M5M_13473"/>